<dbReference type="InterPro" id="IPR036640">
    <property type="entry name" value="ABC1_TM_sf"/>
</dbReference>
<sequence>MDKQLFTYNGMKKLFSIISVLTIVQCFTIILQAIYLSKIITSMFQGTVWTAVLPYFFMFICFFASRHLLQWLKERLSYHFAEKTAFALQKQLITKLFEIGPNKISKNGTGNMITLALEGIPNFRKYLELFIPRFISMLFSPAIILIYVFLSDTLSGIVLTITMPVMIVFLALLGIAAKKKVDDQMETYRLLSRHFVDSLRGIVTLTYLGRSKSHTKAIATVSNKYRIATNRTLRVAFLSTFSLTFFSSLSVAVLAVELGVRLINGTTGLETALAMLILAPEYFAPVREFGNDFHATMDGKEAGKQINELLNEDSLPEGNETVAIPKWNKESTLTVNQLTKRSNDENRNLLKNIRFEVSGFKKIGIIGASGAGKSTFIDLISGFTIPNESDIKINGITLPHFSVTEWQRQLSYIPQHPYIFSGSIAENICWNKPKATIEEIKNVVNITGLNELINRLPNGLEEKIGQGGRSLSGGEEQRISLARALLTDLPILILDEPTAHLDIETEHEIKQMILPLMENKLVFFATHRLHWIKNMDIIFVINDGKFVEIGTHEELFEKKGHYFHFIGGKIQNEAISEVY</sequence>
<dbReference type="PANTHER" id="PTHR24221:SF614">
    <property type="entry name" value="GLUTATHIONE_L-CYSTEINE TRANSPORT SYSTEM ATP-BINDING_PERMEASE PROTEIN CYDC"/>
    <property type="match status" value="1"/>
</dbReference>
<evidence type="ECO:0000256" key="6">
    <source>
        <dbReference type="ARBA" id="ARBA00023136"/>
    </source>
</evidence>
<dbReference type="Gene3D" id="1.20.1560.10">
    <property type="entry name" value="ABC transporter type 1, transmembrane domain"/>
    <property type="match status" value="1"/>
</dbReference>
<feature type="domain" description="ABC transmembrane type-1" evidence="9">
    <location>
        <begin position="17"/>
        <end position="298"/>
    </location>
</feature>
<dbReference type="PANTHER" id="PTHR24221">
    <property type="entry name" value="ATP-BINDING CASSETTE SUB-FAMILY B"/>
    <property type="match status" value="1"/>
</dbReference>
<organism evidence="10 11">
    <name type="scientific">Metabacillus niabensis</name>
    <dbReference type="NCBI Taxonomy" id="324854"/>
    <lineage>
        <taxon>Bacteria</taxon>
        <taxon>Bacillati</taxon>
        <taxon>Bacillota</taxon>
        <taxon>Bacilli</taxon>
        <taxon>Bacillales</taxon>
        <taxon>Bacillaceae</taxon>
        <taxon>Metabacillus</taxon>
    </lineage>
</organism>
<evidence type="ECO:0000256" key="3">
    <source>
        <dbReference type="ARBA" id="ARBA00022741"/>
    </source>
</evidence>
<dbReference type="InterPro" id="IPR014216">
    <property type="entry name" value="ABC_transptr_CydD"/>
</dbReference>
<keyword evidence="2 7" id="KW-0812">Transmembrane</keyword>
<feature type="transmembrane region" description="Helical" evidence="7">
    <location>
        <begin position="48"/>
        <end position="69"/>
    </location>
</feature>
<dbReference type="EMBL" id="JAUSTZ010000004">
    <property type="protein sequence ID" value="MDQ0226079.1"/>
    <property type="molecule type" value="Genomic_DNA"/>
</dbReference>
<comment type="caution">
    <text evidence="10">The sequence shown here is derived from an EMBL/GenBank/DDBJ whole genome shotgun (WGS) entry which is preliminary data.</text>
</comment>
<dbReference type="SUPFAM" id="SSF90123">
    <property type="entry name" value="ABC transporter transmembrane region"/>
    <property type="match status" value="1"/>
</dbReference>
<feature type="transmembrane region" description="Helical" evidence="7">
    <location>
        <begin position="130"/>
        <end position="150"/>
    </location>
</feature>
<dbReference type="InterPro" id="IPR003439">
    <property type="entry name" value="ABC_transporter-like_ATP-bd"/>
</dbReference>
<dbReference type="InterPro" id="IPR039421">
    <property type="entry name" value="Type_1_exporter"/>
</dbReference>
<dbReference type="NCBIfam" id="TIGR02857">
    <property type="entry name" value="CydD"/>
    <property type="match status" value="1"/>
</dbReference>
<comment type="subcellular location">
    <subcellularLocation>
        <location evidence="1">Cell membrane</location>
        <topology evidence="1">Multi-pass membrane protein</topology>
    </subcellularLocation>
</comment>
<name>A0ABT9Z1E5_9BACI</name>
<evidence type="ECO:0000313" key="10">
    <source>
        <dbReference type="EMBL" id="MDQ0226079.1"/>
    </source>
</evidence>
<keyword evidence="11" id="KW-1185">Reference proteome</keyword>
<dbReference type="GO" id="GO:0005524">
    <property type="term" value="F:ATP binding"/>
    <property type="evidence" value="ECO:0007669"/>
    <property type="project" value="UniProtKB-KW"/>
</dbReference>
<evidence type="ECO:0000313" key="11">
    <source>
        <dbReference type="Proteomes" id="UP001232245"/>
    </source>
</evidence>
<keyword evidence="5 7" id="KW-1133">Transmembrane helix</keyword>
<keyword evidence="3" id="KW-0547">Nucleotide-binding</keyword>
<dbReference type="InterPro" id="IPR003593">
    <property type="entry name" value="AAA+_ATPase"/>
</dbReference>
<dbReference type="Pfam" id="PF00005">
    <property type="entry name" value="ABC_tran"/>
    <property type="match status" value="1"/>
</dbReference>
<accession>A0ABT9Z1E5</accession>
<gene>
    <name evidence="10" type="ORF">J2S02_002424</name>
</gene>
<evidence type="ECO:0000256" key="1">
    <source>
        <dbReference type="ARBA" id="ARBA00004651"/>
    </source>
</evidence>
<dbReference type="InterPro" id="IPR011527">
    <property type="entry name" value="ABC1_TM_dom"/>
</dbReference>
<dbReference type="Pfam" id="PF00664">
    <property type="entry name" value="ABC_membrane"/>
    <property type="match status" value="1"/>
</dbReference>
<keyword evidence="4 10" id="KW-0067">ATP-binding</keyword>
<dbReference type="InterPro" id="IPR027417">
    <property type="entry name" value="P-loop_NTPase"/>
</dbReference>
<proteinExistence type="predicted"/>
<evidence type="ECO:0000259" key="9">
    <source>
        <dbReference type="PROSITE" id="PS50929"/>
    </source>
</evidence>
<feature type="transmembrane region" description="Helical" evidence="7">
    <location>
        <begin position="235"/>
        <end position="256"/>
    </location>
</feature>
<feature type="transmembrane region" description="Helical" evidence="7">
    <location>
        <begin position="156"/>
        <end position="177"/>
    </location>
</feature>
<reference evidence="10 11" key="1">
    <citation type="submission" date="2023-07" db="EMBL/GenBank/DDBJ databases">
        <title>Genomic Encyclopedia of Type Strains, Phase IV (KMG-IV): sequencing the most valuable type-strain genomes for metagenomic binning, comparative biology and taxonomic classification.</title>
        <authorList>
            <person name="Goeker M."/>
        </authorList>
    </citation>
    <scope>NUCLEOTIDE SEQUENCE [LARGE SCALE GENOMIC DNA]</scope>
    <source>
        <strain evidence="10 11">DSM 17723</strain>
    </source>
</reference>
<evidence type="ECO:0000256" key="5">
    <source>
        <dbReference type="ARBA" id="ARBA00022989"/>
    </source>
</evidence>
<evidence type="ECO:0000256" key="4">
    <source>
        <dbReference type="ARBA" id="ARBA00022840"/>
    </source>
</evidence>
<evidence type="ECO:0000259" key="8">
    <source>
        <dbReference type="PROSITE" id="PS50893"/>
    </source>
</evidence>
<dbReference type="SMART" id="SM00382">
    <property type="entry name" value="AAA"/>
    <property type="match status" value="1"/>
</dbReference>
<dbReference type="Proteomes" id="UP001232245">
    <property type="component" value="Unassembled WGS sequence"/>
</dbReference>
<dbReference type="CDD" id="cd18584">
    <property type="entry name" value="ABC_6TM_AarD_CydD"/>
    <property type="match status" value="1"/>
</dbReference>
<evidence type="ECO:0000256" key="7">
    <source>
        <dbReference type="SAM" id="Phobius"/>
    </source>
</evidence>
<evidence type="ECO:0000256" key="2">
    <source>
        <dbReference type="ARBA" id="ARBA00022692"/>
    </source>
</evidence>
<protein>
    <submittedName>
        <fullName evidence="10">ATP-binding cassette subfamily C protein CydD</fullName>
    </submittedName>
</protein>
<dbReference type="PROSITE" id="PS50893">
    <property type="entry name" value="ABC_TRANSPORTER_2"/>
    <property type="match status" value="1"/>
</dbReference>
<feature type="transmembrane region" description="Helical" evidence="7">
    <location>
        <begin position="14"/>
        <end position="36"/>
    </location>
</feature>
<dbReference type="Gene3D" id="3.40.50.300">
    <property type="entry name" value="P-loop containing nucleotide triphosphate hydrolases"/>
    <property type="match status" value="1"/>
</dbReference>
<dbReference type="PROSITE" id="PS50929">
    <property type="entry name" value="ABC_TM1F"/>
    <property type="match status" value="1"/>
</dbReference>
<keyword evidence="6 7" id="KW-0472">Membrane</keyword>
<feature type="domain" description="ABC transporter" evidence="8">
    <location>
        <begin position="333"/>
        <end position="568"/>
    </location>
</feature>
<dbReference type="RefSeq" id="WP_174880465.1">
    <property type="nucleotide sequence ID" value="NZ_CADEPK010000195.1"/>
</dbReference>
<dbReference type="SUPFAM" id="SSF52540">
    <property type="entry name" value="P-loop containing nucleoside triphosphate hydrolases"/>
    <property type="match status" value="1"/>
</dbReference>